<name>A0A1V6U0Q7_9EURO</name>
<comment type="caution">
    <text evidence="3">The sequence shown here is derived from an EMBL/GenBank/DDBJ whole genome shotgun (WGS) entry which is preliminary data.</text>
</comment>
<evidence type="ECO:0000256" key="2">
    <source>
        <dbReference type="SAM" id="Phobius"/>
    </source>
</evidence>
<evidence type="ECO:0000256" key="1">
    <source>
        <dbReference type="ARBA" id="ARBA00022679"/>
    </source>
</evidence>
<dbReference type="NCBIfam" id="TIGR02428">
    <property type="entry name" value="pcaJ_scoB_fam"/>
    <property type="match status" value="1"/>
</dbReference>
<dbReference type="EMBL" id="MLKD01000001">
    <property type="protein sequence ID" value="OQE32081.1"/>
    <property type="molecule type" value="Genomic_DNA"/>
</dbReference>
<dbReference type="GO" id="GO:0008410">
    <property type="term" value="F:CoA-transferase activity"/>
    <property type="evidence" value="ECO:0007669"/>
    <property type="project" value="InterPro"/>
</dbReference>
<gene>
    <name evidence="3" type="ORF">PENSTE_c001G01615</name>
</gene>
<reference evidence="4" key="1">
    <citation type="journal article" date="2017" name="Nat. Microbiol.">
        <title>Global analysis of biosynthetic gene clusters reveals vast potential of secondary metabolite production in Penicillium species.</title>
        <authorList>
            <person name="Nielsen J.C."/>
            <person name="Grijseels S."/>
            <person name="Prigent S."/>
            <person name="Ji B."/>
            <person name="Dainat J."/>
            <person name="Nielsen K.F."/>
            <person name="Frisvad J.C."/>
            <person name="Workman M."/>
            <person name="Nielsen J."/>
        </authorList>
    </citation>
    <scope>NUCLEOTIDE SEQUENCE [LARGE SCALE GENOMIC DNA]</scope>
    <source>
        <strain evidence="4">IBT 24891</strain>
    </source>
</reference>
<keyword evidence="2" id="KW-0812">Transmembrane</keyword>
<dbReference type="InterPro" id="IPR012791">
    <property type="entry name" value="3-oxoacid_CoA-transf_B"/>
</dbReference>
<keyword evidence="2" id="KW-0472">Membrane</keyword>
<proteinExistence type="predicted"/>
<dbReference type="OrthoDB" id="1933379at2759"/>
<dbReference type="AlphaFoldDB" id="A0A1V6U0Q7"/>
<sequence length="633" mass="67719">MRQNISDSPPADSSLTGRLSHRPILPVLTLRHFGLKSSSDRLFFNRGASSSLRGSLGICFLSFIFFFISVSTSFYTLELQLYCRIMASLRVSAGLSRRALTACKPRLYLGLRGAVSLSSRPMISRLPSLTSKYSTETAKPSLAPKIERGGSKLFADADSAVADLQSGSTILSSGFGLCGVAETLINAMHRRGIDQLHSLTAVSNNAGAAGKGGLSTLSQTGQINRLILSYLGNNKALEKKYLSGNIAIELCPQGTLAERLRAGGAGIPAFFTPTGVHTYIQEGKIPVRMDESGKVLESGKPRETRDFNGKTYLMETALTGDVAILRAWKADEAGNCVFRYTTKAFGPIMAKAATLTIVEAEQIVPVGSIDPNDVDLPGIFVDRIVPATDEKHIEIKKLRETEGASQSDTKSPAQIERERIGRRAAKELKQGFYVNLGVGIPTLAPSFLPKDVKVWVQSENGILGMGPYPTEDELDPDIINAGKETVTLVPGAATFDSTESFGMIRGGHVDVSILGALQVSANGDLANYMIPGKVFKGMGGAMDLISNPDQTKIVVATSHVAKDGSPKIVQKCSLPLTGANVVSTIITDLCVFQVNRATGELTLTELAPGVEVEEVQEKTDAKFTIADSLEIME</sequence>
<feature type="transmembrane region" description="Helical" evidence="2">
    <location>
        <begin position="56"/>
        <end position="77"/>
    </location>
</feature>
<evidence type="ECO:0000313" key="4">
    <source>
        <dbReference type="Proteomes" id="UP000191285"/>
    </source>
</evidence>
<dbReference type="PANTHER" id="PTHR13707">
    <property type="entry name" value="KETOACID-COENZYME A TRANSFERASE"/>
    <property type="match status" value="1"/>
</dbReference>
<dbReference type="Gene3D" id="3.40.1080.10">
    <property type="entry name" value="Glutaconate Coenzyme A-transferase"/>
    <property type="match status" value="2"/>
</dbReference>
<keyword evidence="4" id="KW-1185">Reference proteome</keyword>
<dbReference type="InterPro" id="IPR004165">
    <property type="entry name" value="CoA_trans_fam_I"/>
</dbReference>
<evidence type="ECO:0000313" key="3">
    <source>
        <dbReference type="EMBL" id="OQE32081.1"/>
    </source>
</evidence>
<dbReference type="InterPro" id="IPR037171">
    <property type="entry name" value="NagB/RpiA_transferase-like"/>
</dbReference>
<dbReference type="Pfam" id="PF01144">
    <property type="entry name" value="CoA_trans"/>
    <property type="match status" value="2"/>
</dbReference>
<dbReference type="NCBIfam" id="TIGR02429">
    <property type="entry name" value="pcaI_scoA_fam"/>
    <property type="match status" value="1"/>
</dbReference>
<keyword evidence="2" id="KW-1133">Transmembrane helix</keyword>
<dbReference type="PANTHER" id="PTHR13707:SF60">
    <property type="entry name" value="ACETATE COA-TRANSFERASE SUBUNIT ALPHA"/>
    <property type="match status" value="1"/>
</dbReference>
<keyword evidence="1" id="KW-0808">Transferase</keyword>
<evidence type="ECO:0008006" key="5">
    <source>
        <dbReference type="Google" id="ProtNLM"/>
    </source>
</evidence>
<organism evidence="3 4">
    <name type="scientific">Penicillium steckii</name>
    <dbReference type="NCBI Taxonomy" id="303698"/>
    <lineage>
        <taxon>Eukaryota</taxon>
        <taxon>Fungi</taxon>
        <taxon>Dikarya</taxon>
        <taxon>Ascomycota</taxon>
        <taxon>Pezizomycotina</taxon>
        <taxon>Eurotiomycetes</taxon>
        <taxon>Eurotiomycetidae</taxon>
        <taxon>Eurotiales</taxon>
        <taxon>Aspergillaceae</taxon>
        <taxon>Penicillium</taxon>
    </lineage>
</organism>
<protein>
    <recommendedName>
        <fullName evidence="5">3-oxoacid CoA-transferase</fullName>
    </recommendedName>
</protein>
<dbReference type="SUPFAM" id="SSF100950">
    <property type="entry name" value="NagB/RpiA/CoA transferase-like"/>
    <property type="match status" value="2"/>
</dbReference>
<accession>A0A1V6U0Q7</accession>
<dbReference type="Proteomes" id="UP000191285">
    <property type="component" value="Unassembled WGS sequence"/>
</dbReference>
<dbReference type="SMART" id="SM00882">
    <property type="entry name" value="CoA_trans"/>
    <property type="match status" value="2"/>
</dbReference>
<dbReference type="InterPro" id="IPR012792">
    <property type="entry name" value="3-oxoacid_CoA-transf_A"/>
</dbReference>
<dbReference type="STRING" id="303698.A0A1V6U0Q7"/>